<organism evidence="1 2">
    <name type="scientific">Brevibacterium sandarakinum</name>
    <dbReference type="NCBI Taxonomy" id="629680"/>
    <lineage>
        <taxon>Bacteria</taxon>
        <taxon>Bacillati</taxon>
        <taxon>Actinomycetota</taxon>
        <taxon>Actinomycetes</taxon>
        <taxon>Micrococcales</taxon>
        <taxon>Brevibacteriaceae</taxon>
        <taxon>Brevibacterium</taxon>
    </lineage>
</organism>
<dbReference type="AlphaFoldDB" id="A0A1H1LHC4"/>
<evidence type="ECO:0000313" key="1">
    <source>
        <dbReference type="EMBL" id="SDR73807.1"/>
    </source>
</evidence>
<reference evidence="1" key="1">
    <citation type="submission" date="2016-10" db="EMBL/GenBank/DDBJ databases">
        <authorList>
            <person name="Varghese N."/>
            <person name="Submissions S."/>
        </authorList>
    </citation>
    <scope>NUCLEOTIDE SEQUENCE [LARGE SCALE GENOMIC DNA]</scope>
    <source>
        <strain evidence="1">DSM 22082</strain>
    </source>
</reference>
<evidence type="ECO:0008006" key="3">
    <source>
        <dbReference type="Google" id="ProtNLM"/>
    </source>
</evidence>
<evidence type="ECO:0000313" key="2">
    <source>
        <dbReference type="Proteomes" id="UP000199700"/>
    </source>
</evidence>
<gene>
    <name evidence="1" type="ORF">SAMN04489751_0277</name>
</gene>
<dbReference type="EMBL" id="LT629739">
    <property type="protein sequence ID" value="SDR73807.1"/>
    <property type="molecule type" value="Genomic_DNA"/>
</dbReference>
<keyword evidence="2" id="KW-1185">Reference proteome</keyword>
<dbReference type="Pfam" id="PF10698">
    <property type="entry name" value="DUF2505"/>
    <property type="match status" value="1"/>
</dbReference>
<name>A0A1H1LHC4_BRESA</name>
<dbReference type="RefSeq" id="WP_092102236.1">
    <property type="nucleotide sequence ID" value="NZ_LT629739.1"/>
</dbReference>
<protein>
    <recommendedName>
        <fullName evidence="3">DUF2505 domain-containing protein</fullName>
    </recommendedName>
</protein>
<dbReference type="Proteomes" id="UP000199700">
    <property type="component" value="Chromosome"/>
</dbReference>
<sequence length="154" mass="16505">MRTLTLSHEYADSLSALLLRLADVSTWQSLGSEAHAKRIDPDTEVTVKTPLPKSEMPSALASHLPANAELVEVYLIPGDVIGDSAEIRMTAHAAGVPVEIDALITLAQTDSGTSLSVRAEISSSIPLFGSMVEQAVVPILQTRLDDRLHKLDQP</sequence>
<accession>A0A1H1LHC4</accession>
<proteinExistence type="predicted"/>
<dbReference type="InterPro" id="IPR019639">
    <property type="entry name" value="DUF2505"/>
</dbReference>
<dbReference type="OrthoDB" id="4804412at2"/>
<dbReference type="STRING" id="629680.SAMN04489751_0277"/>